<dbReference type="PANTHER" id="PTHR12715:SF4">
    <property type="entry name" value="EAMA DOMAIN-CONTAINING PROTEIN"/>
    <property type="match status" value="1"/>
</dbReference>
<dbReference type="InterPro" id="IPR037185">
    <property type="entry name" value="EmrE-like"/>
</dbReference>
<reference evidence="3" key="1">
    <citation type="submission" date="2016-04" db="EMBL/GenBank/DDBJ databases">
        <authorList>
            <person name="Evans L.H."/>
            <person name="Alamgir A."/>
            <person name="Owens N."/>
            <person name="Weber N.D."/>
            <person name="Virtaneva K."/>
            <person name="Barbian K."/>
            <person name="Babar A."/>
            <person name="Rosenke K."/>
        </authorList>
    </citation>
    <scope>NUCLEOTIDE SEQUENCE</scope>
    <source>
        <strain evidence="3">86</strain>
    </source>
</reference>
<dbReference type="EMBL" id="FLUQ01000005">
    <property type="protein sequence ID" value="SBW09576.1"/>
    <property type="molecule type" value="Genomic_DNA"/>
</dbReference>
<gene>
    <name evidence="3" type="ORF">KL86DPRO_50212</name>
</gene>
<feature type="transmembrane region" description="Helical" evidence="1">
    <location>
        <begin position="36"/>
        <end position="56"/>
    </location>
</feature>
<feature type="domain" description="EamA" evidence="2">
    <location>
        <begin position="10"/>
        <end position="140"/>
    </location>
</feature>
<dbReference type="PANTHER" id="PTHR12715">
    <property type="entry name" value="TRANSPORTER, DRUG/METABOLITE EXPORTER FAMILY"/>
    <property type="match status" value="1"/>
</dbReference>
<accession>A0A212KD02</accession>
<dbReference type="InterPro" id="IPR000620">
    <property type="entry name" value="EamA_dom"/>
</dbReference>
<evidence type="ECO:0000313" key="3">
    <source>
        <dbReference type="EMBL" id="SBW09576.1"/>
    </source>
</evidence>
<dbReference type="SUPFAM" id="SSF103481">
    <property type="entry name" value="Multidrug resistance efflux transporter EmrE"/>
    <property type="match status" value="2"/>
</dbReference>
<feature type="transmembrane region" description="Helical" evidence="1">
    <location>
        <begin position="179"/>
        <end position="197"/>
    </location>
</feature>
<evidence type="ECO:0000259" key="2">
    <source>
        <dbReference type="Pfam" id="PF00892"/>
    </source>
</evidence>
<dbReference type="Pfam" id="PF00892">
    <property type="entry name" value="EamA"/>
    <property type="match status" value="2"/>
</dbReference>
<protein>
    <submittedName>
        <fullName evidence="3">Integral membrane protein DUF6</fullName>
    </submittedName>
</protein>
<dbReference type="InterPro" id="IPR052756">
    <property type="entry name" value="Alkyne_AA_exporter"/>
</dbReference>
<sequence length="310" mass="33222">MHHSFLRSQAYAFCTVLLWASTYVFTKIVLESFSVSAVAFLRCLTASLFLAAALAVTRTGIPPLRAAVPQFLLVGLVGFALYLPVFNKGSLALNPTTSCIVMATTPIVTALLARLLFKEMLNVRQWLAITLAFGGILVMTLWNGTLVVTLGIVWMLLASFLLSAHNILQRGLTPRHGSLRVTAYGFFVGALLLLPLSPEAAAQAQAAPMTQTVLVCFLGVFPGAVAYLLWARAITLAEKTSSVTNYMFLTPFLTLLLDYAVTGNLPAAETFAGGGIILASLTLFAMAREKPATLPAIPQKTRSRQPGSAL</sequence>
<feature type="transmembrane region" description="Helical" evidence="1">
    <location>
        <begin position="92"/>
        <end position="113"/>
    </location>
</feature>
<keyword evidence="1" id="KW-1133">Transmembrane helix</keyword>
<feature type="domain" description="EamA" evidence="2">
    <location>
        <begin position="150"/>
        <end position="284"/>
    </location>
</feature>
<name>A0A212KD02_9DELT</name>
<proteinExistence type="predicted"/>
<feature type="transmembrane region" description="Helical" evidence="1">
    <location>
        <begin position="148"/>
        <end position="167"/>
    </location>
</feature>
<dbReference type="GO" id="GO:0016020">
    <property type="term" value="C:membrane"/>
    <property type="evidence" value="ECO:0007669"/>
    <property type="project" value="InterPro"/>
</dbReference>
<feature type="transmembrane region" description="Helical" evidence="1">
    <location>
        <begin position="267"/>
        <end position="287"/>
    </location>
</feature>
<keyword evidence="1" id="KW-0472">Membrane</keyword>
<feature type="transmembrane region" description="Helical" evidence="1">
    <location>
        <begin position="68"/>
        <end position="86"/>
    </location>
</feature>
<feature type="transmembrane region" description="Helical" evidence="1">
    <location>
        <begin position="243"/>
        <end position="261"/>
    </location>
</feature>
<evidence type="ECO:0000256" key="1">
    <source>
        <dbReference type="SAM" id="Phobius"/>
    </source>
</evidence>
<feature type="transmembrane region" description="Helical" evidence="1">
    <location>
        <begin position="125"/>
        <end position="142"/>
    </location>
</feature>
<organism evidence="3">
    <name type="scientific">uncultured delta proteobacterium</name>
    <dbReference type="NCBI Taxonomy" id="34034"/>
    <lineage>
        <taxon>Bacteria</taxon>
        <taxon>Deltaproteobacteria</taxon>
        <taxon>environmental samples</taxon>
    </lineage>
</organism>
<feature type="transmembrane region" description="Helical" evidence="1">
    <location>
        <begin position="209"/>
        <end position="231"/>
    </location>
</feature>
<keyword evidence="1" id="KW-0812">Transmembrane</keyword>
<dbReference type="AlphaFoldDB" id="A0A212KD02"/>